<dbReference type="EMBL" id="VSRR010035106">
    <property type="protein sequence ID" value="MPC72641.1"/>
    <property type="molecule type" value="Genomic_DNA"/>
</dbReference>
<dbReference type="AlphaFoldDB" id="A0A5B7HIJ5"/>
<name>A0A5B7HIJ5_PORTR</name>
<evidence type="ECO:0000313" key="2">
    <source>
        <dbReference type="EMBL" id="MPC72641.1"/>
    </source>
</evidence>
<evidence type="ECO:0000313" key="3">
    <source>
        <dbReference type="Proteomes" id="UP000324222"/>
    </source>
</evidence>
<feature type="region of interest" description="Disordered" evidence="1">
    <location>
        <begin position="1"/>
        <end position="24"/>
    </location>
</feature>
<evidence type="ECO:0000256" key="1">
    <source>
        <dbReference type="SAM" id="MobiDB-lite"/>
    </source>
</evidence>
<accession>A0A5B7HIJ5</accession>
<dbReference type="Proteomes" id="UP000324222">
    <property type="component" value="Unassembled WGS sequence"/>
</dbReference>
<feature type="compositionally biased region" description="Polar residues" evidence="1">
    <location>
        <begin position="13"/>
        <end position="23"/>
    </location>
</feature>
<reference evidence="2 3" key="1">
    <citation type="submission" date="2019-05" db="EMBL/GenBank/DDBJ databases">
        <title>Another draft genome of Portunus trituberculatus and its Hox gene families provides insights of decapod evolution.</title>
        <authorList>
            <person name="Jeong J.-H."/>
            <person name="Song I."/>
            <person name="Kim S."/>
            <person name="Choi T."/>
            <person name="Kim D."/>
            <person name="Ryu S."/>
            <person name="Kim W."/>
        </authorList>
    </citation>
    <scope>NUCLEOTIDE SEQUENCE [LARGE SCALE GENOMIC DNA]</scope>
    <source>
        <tissue evidence="2">Muscle</tissue>
    </source>
</reference>
<protein>
    <submittedName>
        <fullName evidence="2">Uncharacterized protein</fullName>
    </submittedName>
</protein>
<gene>
    <name evidence="2" type="ORF">E2C01_066953</name>
</gene>
<comment type="caution">
    <text evidence="2">The sequence shown here is derived from an EMBL/GenBank/DDBJ whole genome shotgun (WGS) entry which is preliminary data.</text>
</comment>
<keyword evidence="3" id="KW-1185">Reference proteome</keyword>
<proteinExistence type="predicted"/>
<organism evidence="2 3">
    <name type="scientific">Portunus trituberculatus</name>
    <name type="common">Swimming crab</name>
    <name type="synonym">Neptunus trituberculatus</name>
    <dbReference type="NCBI Taxonomy" id="210409"/>
    <lineage>
        <taxon>Eukaryota</taxon>
        <taxon>Metazoa</taxon>
        <taxon>Ecdysozoa</taxon>
        <taxon>Arthropoda</taxon>
        <taxon>Crustacea</taxon>
        <taxon>Multicrustacea</taxon>
        <taxon>Malacostraca</taxon>
        <taxon>Eumalacostraca</taxon>
        <taxon>Eucarida</taxon>
        <taxon>Decapoda</taxon>
        <taxon>Pleocyemata</taxon>
        <taxon>Brachyura</taxon>
        <taxon>Eubrachyura</taxon>
        <taxon>Portunoidea</taxon>
        <taxon>Portunidae</taxon>
        <taxon>Portuninae</taxon>
        <taxon>Portunus</taxon>
    </lineage>
</organism>
<sequence>MVELRNLVRASVSEPQPSTSGFTRITPEEKTVDIRNSLNDENVAAEIVNKFKEIFG</sequence>